<dbReference type="Gene3D" id="3.30.70.1050">
    <property type="entry name" value="Trigger factor ribosome-binding domain"/>
    <property type="match status" value="1"/>
</dbReference>
<dbReference type="SUPFAM" id="SSF54534">
    <property type="entry name" value="FKBP-like"/>
    <property type="match status" value="1"/>
</dbReference>
<dbReference type="InterPro" id="IPR008880">
    <property type="entry name" value="Trigger_fac_C"/>
</dbReference>
<evidence type="ECO:0000313" key="16">
    <source>
        <dbReference type="EMBL" id="MFC3908143.1"/>
    </source>
</evidence>
<evidence type="ECO:0000256" key="5">
    <source>
        <dbReference type="ARBA" id="ARBA00022618"/>
    </source>
</evidence>
<dbReference type="HAMAP" id="MF_00303">
    <property type="entry name" value="Trigger_factor_Tig"/>
    <property type="match status" value="1"/>
</dbReference>
<dbReference type="InterPro" id="IPR027304">
    <property type="entry name" value="Trigger_fact/SurA_dom_sf"/>
</dbReference>
<evidence type="ECO:0000256" key="6">
    <source>
        <dbReference type="ARBA" id="ARBA00023110"/>
    </source>
</evidence>
<dbReference type="InterPro" id="IPR008881">
    <property type="entry name" value="Trigger_fac_ribosome-bd_bac"/>
</dbReference>
<evidence type="ECO:0000256" key="4">
    <source>
        <dbReference type="ARBA" id="ARBA00016902"/>
    </source>
</evidence>
<evidence type="ECO:0000256" key="2">
    <source>
        <dbReference type="ARBA" id="ARBA00005464"/>
    </source>
</evidence>
<keyword evidence="8 11" id="KW-0413">Isomerase</keyword>
<dbReference type="Gene3D" id="1.10.3120.10">
    <property type="entry name" value="Trigger factor, C-terminal domain"/>
    <property type="match status" value="1"/>
</dbReference>
<dbReference type="Pfam" id="PF05697">
    <property type="entry name" value="Trigger_N"/>
    <property type="match status" value="1"/>
</dbReference>
<comment type="catalytic activity">
    <reaction evidence="1 11 12">
        <text>[protein]-peptidylproline (omega=180) = [protein]-peptidylproline (omega=0)</text>
        <dbReference type="Rhea" id="RHEA:16237"/>
        <dbReference type="Rhea" id="RHEA-COMP:10747"/>
        <dbReference type="Rhea" id="RHEA-COMP:10748"/>
        <dbReference type="ChEBI" id="CHEBI:83833"/>
        <dbReference type="ChEBI" id="CHEBI:83834"/>
        <dbReference type="EC" id="5.2.1.8"/>
    </reaction>
</comment>
<dbReference type="Pfam" id="PF05698">
    <property type="entry name" value="Trigger_C"/>
    <property type="match status" value="1"/>
</dbReference>
<comment type="subcellular location">
    <subcellularLocation>
        <location evidence="11">Cytoplasm</location>
    </subcellularLocation>
    <text evidence="11">About half TF is bound to the ribosome near the polypeptide exit tunnel while the other half is free in the cytoplasm.</text>
</comment>
<name>A0ABV8CCX3_9GAMM</name>
<comment type="similarity">
    <text evidence="2 11 13">Belongs to the FKBP-type PPIase family. Tig subfamily.</text>
</comment>
<dbReference type="RefSeq" id="WP_382341165.1">
    <property type="nucleotide sequence ID" value="NZ_JBHSAB010000003.1"/>
</dbReference>
<keyword evidence="6 11" id="KW-0697">Rotamase</keyword>
<evidence type="ECO:0000256" key="10">
    <source>
        <dbReference type="ARBA" id="ARBA00029986"/>
    </source>
</evidence>
<dbReference type="Proteomes" id="UP001595758">
    <property type="component" value="Unassembled WGS sequence"/>
</dbReference>
<keyword evidence="5 11" id="KW-0132">Cell division</keyword>
<evidence type="ECO:0000256" key="9">
    <source>
        <dbReference type="ARBA" id="ARBA00023306"/>
    </source>
</evidence>
<protein>
    <recommendedName>
        <fullName evidence="4 11">Trigger factor</fullName>
        <shortName evidence="11">TF</shortName>
        <ecNumber evidence="3 11">5.2.1.8</ecNumber>
    </recommendedName>
    <alternativeName>
        <fullName evidence="10 11">PPIase</fullName>
    </alternativeName>
</protein>
<dbReference type="InterPro" id="IPR046357">
    <property type="entry name" value="PPIase_dom_sf"/>
</dbReference>
<dbReference type="PIRSF" id="PIRSF003095">
    <property type="entry name" value="Trigger_factor"/>
    <property type="match status" value="1"/>
</dbReference>
<comment type="function">
    <text evidence="11">Involved in protein export. Acts as a chaperone by maintaining the newly synthesized protein in an open conformation. Functions as a peptidyl-prolyl cis-trans isomerase.</text>
</comment>
<dbReference type="Pfam" id="PF00254">
    <property type="entry name" value="FKBP_C"/>
    <property type="match status" value="1"/>
</dbReference>
<dbReference type="InterPro" id="IPR036611">
    <property type="entry name" value="Trigger_fac_ribosome-bd_sf"/>
</dbReference>
<dbReference type="InterPro" id="IPR005215">
    <property type="entry name" value="Trig_fac"/>
</dbReference>
<dbReference type="Gene3D" id="3.10.50.40">
    <property type="match status" value="1"/>
</dbReference>
<organism evidence="16 17">
    <name type="scientific">Legionella dresdenensis</name>
    <dbReference type="NCBI Taxonomy" id="450200"/>
    <lineage>
        <taxon>Bacteria</taxon>
        <taxon>Pseudomonadati</taxon>
        <taxon>Pseudomonadota</taxon>
        <taxon>Gammaproteobacteria</taxon>
        <taxon>Legionellales</taxon>
        <taxon>Legionellaceae</taxon>
        <taxon>Legionella</taxon>
    </lineage>
</organism>
<reference evidence="17" key="1">
    <citation type="journal article" date="2019" name="Int. J. Syst. Evol. Microbiol.">
        <title>The Global Catalogue of Microorganisms (GCM) 10K type strain sequencing project: providing services to taxonomists for standard genome sequencing and annotation.</title>
        <authorList>
            <consortium name="The Broad Institute Genomics Platform"/>
            <consortium name="The Broad Institute Genome Sequencing Center for Infectious Disease"/>
            <person name="Wu L."/>
            <person name="Ma J."/>
        </authorList>
    </citation>
    <scope>NUCLEOTIDE SEQUENCE [LARGE SCALE GENOMIC DNA]</scope>
    <source>
        <strain evidence="17">CCUG 59858</strain>
    </source>
</reference>
<dbReference type="InterPro" id="IPR037041">
    <property type="entry name" value="Trigger_fac_C_sf"/>
</dbReference>
<evidence type="ECO:0000313" key="17">
    <source>
        <dbReference type="Proteomes" id="UP001595758"/>
    </source>
</evidence>
<dbReference type="EMBL" id="JBHSAB010000003">
    <property type="protein sequence ID" value="MFC3908143.1"/>
    <property type="molecule type" value="Genomic_DNA"/>
</dbReference>
<evidence type="ECO:0000256" key="3">
    <source>
        <dbReference type="ARBA" id="ARBA00013194"/>
    </source>
</evidence>
<evidence type="ECO:0000256" key="7">
    <source>
        <dbReference type="ARBA" id="ARBA00023186"/>
    </source>
</evidence>
<dbReference type="SUPFAM" id="SSF109998">
    <property type="entry name" value="Triger factor/SurA peptide-binding domain-like"/>
    <property type="match status" value="1"/>
</dbReference>
<keyword evidence="11" id="KW-0963">Cytoplasm</keyword>
<feature type="region of interest" description="Disordered" evidence="14">
    <location>
        <begin position="423"/>
        <end position="443"/>
    </location>
</feature>
<gene>
    <name evidence="11 16" type="primary">tig</name>
    <name evidence="16" type="ORF">ACFORL_03515</name>
</gene>
<dbReference type="NCBIfam" id="TIGR00115">
    <property type="entry name" value="tig"/>
    <property type="match status" value="1"/>
</dbReference>
<proteinExistence type="inferred from homology"/>
<dbReference type="InterPro" id="IPR001179">
    <property type="entry name" value="PPIase_FKBP_dom"/>
</dbReference>
<feature type="domain" description="PPIase FKBP-type" evidence="15">
    <location>
        <begin position="161"/>
        <end position="243"/>
    </location>
</feature>
<dbReference type="PANTHER" id="PTHR30560">
    <property type="entry name" value="TRIGGER FACTOR CHAPERONE AND PEPTIDYL-PROLYL CIS/TRANS ISOMERASE"/>
    <property type="match status" value="1"/>
</dbReference>
<accession>A0ABV8CCX3</accession>
<evidence type="ECO:0000256" key="12">
    <source>
        <dbReference type="PROSITE-ProRule" id="PRU00277"/>
    </source>
</evidence>
<evidence type="ECO:0000256" key="13">
    <source>
        <dbReference type="RuleBase" id="RU003914"/>
    </source>
</evidence>
<evidence type="ECO:0000259" key="15">
    <source>
        <dbReference type="PROSITE" id="PS50059"/>
    </source>
</evidence>
<comment type="domain">
    <text evidence="11">Consists of 3 domains; the N-terminus binds the ribosome, the middle domain has PPIase activity, while the C-terminus has intrinsic chaperone activity on its own.</text>
</comment>
<keyword evidence="7 11" id="KW-0143">Chaperone</keyword>
<evidence type="ECO:0000256" key="14">
    <source>
        <dbReference type="SAM" id="MobiDB-lite"/>
    </source>
</evidence>
<sequence>MQVSVETLNGLERKVTVSVPTEKVEEEVSVRLRNLAKKVKMDGYRPGKAPMARVQSKYSDSVRLDVAREMVQPSLFQALEEKKLSPAGYPSVEIDTLEEGKDFTFTALFEVLPEIKIKELDGDKIEVIRAEVKDSDVDSMLDKLREQNKEWHEVSRAIKDGDKAIIDFEGFIDGEAFAGGKANDFEIVIGSNSMIPGFESGLIGAEKDKPLEINVKFPENYGHEPLAGKDATFKITVHKVQEGRLPELNEAFSEKFNITEGGVDALKKDIRENMARELDRRVGTMNRERIFDKLLAANPFDLPATLVDQEIEHLKHEMYHRLFGHAHHDNEQIPDFPRELFEDKAKRRVHLGLLVNEYVTMHELKADKARVEAMIEKFASAYENPDELRNWYKNSKEHYAEIEALVMEEIVAEKISESAKLVEKDTSYDDVMNPKQDKQDQGE</sequence>
<dbReference type="PROSITE" id="PS50059">
    <property type="entry name" value="FKBP_PPIASE"/>
    <property type="match status" value="1"/>
</dbReference>
<dbReference type="EC" id="5.2.1.8" evidence="3 11"/>
<keyword evidence="17" id="KW-1185">Reference proteome</keyword>
<evidence type="ECO:0000256" key="8">
    <source>
        <dbReference type="ARBA" id="ARBA00023235"/>
    </source>
</evidence>
<comment type="caution">
    <text evidence="16">The sequence shown here is derived from an EMBL/GenBank/DDBJ whole genome shotgun (WGS) entry which is preliminary data.</text>
</comment>
<evidence type="ECO:0000256" key="11">
    <source>
        <dbReference type="HAMAP-Rule" id="MF_00303"/>
    </source>
</evidence>
<dbReference type="GO" id="GO:0003755">
    <property type="term" value="F:peptidyl-prolyl cis-trans isomerase activity"/>
    <property type="evidence" value="ECO:0007669"/>
    <property type="project" value="UniProtKB-EC"/>
</dbReference>
<keyword evidence="9 11" id="KW-0131">Cell cycle</keyword>
<dbReference type="PANTHER" id="PTHR30560:SF3">
    <property type="entry name" value="TRIGGER FACTOR-LIKE PROTEIN TIG, CHLOROPLASTIC"/>
    <property type="match status" value="1"/>
</dbReference>
<evidence type="ECO:0000256" key="1">
    <source>
        <dbReference type="ARBA" id="ARBA00000971"/>
    </source>
</evidence>
<dbReference type="SUPFAM" id="SSF102735">
    <property type="entry name" value="Trigger factor ribosome-binding domain"/>
    <property type="match status" value="1"/>
</dbReference>